<dbReference type="EMBL" id="FRAF01000014">
    <property type="protein sequence ID" value="SHK46846.1"/>
    <property type="molecule type" value="Genomic_DNA"/>
</dbReference>
<reference evidence="16" key="1">
    <citation type="submission" date="2016-11" db="EMBL/GenBank/DDBJ databases">
        <authorList>
            <person name="Varghese N."/>
            <person name="Submissions S."/>
        </authorList>
    </citation>
    <scope>NUCLEOTIDE SEQUENCE [LARGE SCALE GENOMIC DNA]</scope>
    <source>
        <strain evidence="16">USBA-503</strain>
    </source>
</reference>
<dbReference type="Pfam" id="PF02801">
    <property type="entry name" value="Ketoacyl-synt_C"/>
    <property type="match status" value="1"/>
</dbReference>
<dbReference type="GO" id="GO:0004315">
    <property type="term" value="F:3-oxoacyl-[acyl-carrier-protein] synthase activity"/>
    <property type="evidence" value="ECO:0007669"/>
    <property type="project" value="InterPro"/>
</dbReference>
<evidence type="ECO:0000256" key="3">
    <source>
        <dbReference type="ARBA" id="ARBA00022458"/>
    </source>
</evidence>
<dbReference type="InterPro" id="IPR014030">
    <property type="entry name" value="Ketoacyl_synth_N"/>
</dbReference>
<dbReference type="InterPro" id="IPR018201">
    <property type="entry name" value="Ketoacyl_synth_AS"/>
</dbReference>
<evidence type="ECO:0000256" key="12">
    <source>
        <dbReference type="ARBA" id="ARBA00041756"/>
    </source>
</evidence>
<dbReference type="RefSeq" id="WP_072874316.1">
    <property type="nucleotide sequence ID" value="NZ_FRAF01000014.1"/>
</dbReference>
<dbReference type="AlphaFoldDB" id="A0A1M6SQB6"/>
<evidence type="ECO:0000259" key="14">
    <source>
        <dbReference type="PROSITE" id="PS52004"/>
    </source>
</evidence>
<dbReference type="PROSITE" id="PS52004">
    <property type="entry name" value="KS3_2"/>
    <property type="match status" value="1"/>
</dbReference>
<dbReference type="OrthoDB" id="9808669at2"/>
<dbReference type="GO" id="GO:0006633">
    <property type="term" value="P:fatty acid biosynthetic process"/>
    <property type="evidence" value="ECO:0007669"/>
    <property type="project" value="InterPro"/>
</dbReference>
<evidence type="ECO:0000256" key="2">
    <source>
        <dbReference type="ARBA" id="ARBA00008467"/>
    </source>
</evidence>
<dbReference type="PROSITE" id="PS00606">
    <property type="entry name" value="KS3_1"/>
    <property type="match status" value="1"/>
</dbReference>
<feature type="domain" description="Ketosynthase family 3 (KS3)" evidence="14">
    <location>
        <begin position="1"/>
        <end position="412"/>
    </location>
</feature>
<evidence type="ECO:0000256" key="7">
    <source>
        <dbReference type="ARBA" id="ARBA00022692"/>
    </source>
</evidence>
<keyword evidence="5" id="KW-0997">Cell inner membrane</keyword>
<comment type="subcellular location">
    <subcellularLocation>
        <location evidence="1">Cell inner membrane</location>
    </subcellularLocation>
</comment>
<dbReference type="PANTHER" id="PTHR11712:SF352">
    <property type="entry name" value="3-OXOACYL-[ACYL-CARRIER-PROTEIN] SYNTHASE"/>
    <property type="match status" value="1"/>
</dbReference>
<dbReference type="GO" id="GO:0005886">
    <property type="term" value="C:plasma membrane"/>
    <property type="evidence" value="ECO:0007669"/>
    <property type="project" value="UniProtKB-SubCell"/>
</dbReference>
<evidence type="ECO:0000256" key="1">
    <source>
        <dbReference type="ARBA" id="ARBA00004533"/>
    </source>
</evidence>
<dbReference type="Pfam" id="PF00109">
    <property type="entry name" value="ketoacyl-synt"/>
    <property type="match status" value="1"/>
</dbReference>
<keyword evidence="4" id="KW-1003">Cell membrane</keyword>
<dbReference type="CDD" id="cd00834">
    <property type="entry name" value="KAS_I_II"/>
    <property type="match status" value="1"/>
</dbReference>
<keyword evidence="3" id="KW-0536">Nodulation</keyword>
<dbReference type="SMART" id="SM00825">
    <property type="entry name" value="PKS_KS"/>
    <property type="match status" value="1"/>
</dbReference>
<dbReference type="InterPro" id="IPR014031">
    <property type="entry name" value="Ketoacyl_synth_C"/>
</dbReference>
<comment type="function">
    <text evidence="10">Proposed to synthesize NOD factor fatty acyl chain. Involved in the synthesis of a highly unsaturated fatty acid moiety, which forms part of a lipo-oligosaccharide that is responsible for host specificity.</text>
</comment>
<dbReference type="InterPro" id="IPR020841">
    <property type="entry name" value="PKS_Beta-ketoAc_synthase_dom"/>
</dbReference>
<keyword evidence="16" id="KW-1185">Reference proteome</keyword>
<dbReference type="NCBIfam" id="NF005589">
    <property type="entry name" value="PRK07314.1"/>
    <property type="match status" value="1"/>
</dbReference>
<evidence type="ECO:0000313" key="16">
    <source>
        <dbReference type="Proteomes" id="UP000184016"/>
    </source>
</evidence>
<dbReference type="Gene3D" id="3.40.47.10">
    <property type="match status" value="1"/>
</dbReference>
<gene>
    <name evidence="15" type="ORF">SAMN05443507_11454</name>
</gene>
<dbReference type="SUPFAM" id="SSF53901">
    <property type="entry name" value="Thiolase-like"/>
    <property type="match status" value="2"/>
</dbReference>
<evidence type="ECO:0000256" key="6">
    <source>
        <dbReference type="ARBA" id="ARBA00022679"/>
    </source>
</evidence>
<evidence type="ECO:0000256" key="4">
    <source>
        <dbReference type="ARBA" id="ARBA00022475"/>
    </source>
</evidence>
<evidence type="ECO:0000256" key="13">
    <source>
        <dbReference type="RuleBase" id="RU003694"/>
    </source>
</evidence>
<keyword evidence="8" id="KW-1133">Transmembrane helix</keyword>
<evidence type="ECO:0000256" key="5">
    <source>
        <dbReference type="ARBA" id="ARBA00022519"/>
    </source>
</evidence>
<keyword evidence="7" id="KW-0812">Transmembrane</keyword>
<dbReference type="InterPro" id="IPR000794">
    <property type="entry name" value="Beta-ketoacyl_synthase"/>
</dbReference>
<name>A0A1M6SQB6_9BACL</name>
<evidence type="ECO:0000256" key="9">
    <source>
        <dbReference type="ARBA" id="ARBA00023136"/>
    </source>
</evidence>
<evidence type="ECO:0000256" key="11">
    <source>
        <dbReference type="ARBA" id="ARBA00039445"/>
    </source>
</evidence>
<evidence type="ECO:0000313" key="15">
    <source>
        <dbReference type="EMBL" id="SHK46846.1"/>
    </source>
</evidence>
<dbReference type="InterPro" id="IPR016039">
    <property type="entry name" value="Thiolase-like"/>
</dbReference>
<protein>
    <recommendedName>
        <fullName evidence="11">Nodulation protein E</fullName>
    </recommendedName>
    <alternativeName>
        <fullName evidence="12">Host-specificity of nodulation protein B</fullName>
    </alternativeName>
</protein>
<comment type="similarity">
    <text evidence="2 13">Belongs to the thiolase-like superfamily. Beta-ketoacyl-ACP synthases family.</text>
</comment>
<sequence length="414" mass="42939">MRVVVTGYGIVSPLGLGVPIFWDSLLAGVSGIHASPASLANWSPASADIPDFQAEQFLDKKRASELDRAAQMAMVAAREALTQAGYEQSGEVNWGVPVHRVGIAVGTTYGGVGSLVEGAEAIYRQGRNRVSPRLVTKSMPSGTAGVLARHYGVMGPVLTISSACASSANAIGEAAAWIAAGRADIVLVAGTESLFNPPILASLSASGALAKTGNGDPSTWSRPFDRDRQGMVMSEAAAVLILESRAHAEARGKEILAEFVGYGISNDAYHDTSPHPDGVGAALAMEQALQQAGLQPKQIGYINAHATATQAGDVAECRALRKVFADALADIPVSSTKGATGHALGAAGALESIVALLALQTSRLPVNLHCDAPDEEAPPLLVLGEVMYRSVDYVLSNSFGFGGQNACLIWKRTI</sequence>
<keyword evidence="9" id="KW-0472">Membrane</keyword>
<dbReference type="PANTHER" id="PTHR11712">
    <property type="entry name" value="POLYKETIDE SYNTHASE-RELATED"/>
    <property type="match status" value="1"/>
</dbReference>
<proteinExistence type="inferred from homology"/>
<dbReference type="STRING" id="1830138.SAMN05443507_11454"/>
<dbReference type="Proteomes" id="UP000184016">
    <property type="component" value="Unassembled WGS sequence"/>
</dbReference>
<accession>A0A1M6SQB6</accession>
<organism evidence="15 16">
    <name type="scientific">Alicyclobacillus tolerans</name>
    <dbReference type="NCBI Taxonomy" id="90970"/>
    <lineage>
        <taxon>Bacteria</taxon>
        <taxon>Bacillati</taxon>
        <taxon>Bacillota</taxon>
        <taxon>Bacilli</taxon>
        <taxon>Bacillales</taxon>
        <taxon>Alicyclobacillaceae</taxon>
        <taxon>Alicyclobacillus</taxon>
    </lineage>
</organism>
<evidence type="ECO:0000256" key="10">
    <source>
        <dbReference type="ARBA" id="ARBA00037576"/>
    </source>
</evidence>
<evidence type="ECO:0000256" key="8">
    <source>
        <dbReference type="ARBA" id="ARBA00022989"/>
    </source>
</evidence>
<keyword evidence="6 13" id="KW-0808">Transferase</keyword>